<dbReference type="SUPFAM" id="SSF51735">
    <property type="entry name" value="NAD(P)-binding Rossmann-fold domains"/>
    <property type="match status" value="1"/>
</dbReference>
<proteinExistence type="predicted"/>
<evidence type="ECO:0000313" key="2">
    <source>
        <dbReference type="EMBL" id="QDU99161.1"/>
    </source>
</evidence>
<dbReference type="InterPro" id="IPR001509">
    <property type="entry name" value="Epimerase_deHydtase"/>
</dbReference>
<sequence>MEANTEESPAGRVVIAGGTGFLGGNLARRLSDAGCDVVVLGRHRPAEQDELPWRFAVWNARTLGAWSAEINGAAALVNLAGRSVDCIKTPDHCDEILRSRVESTRVLGQALRTIDQPPPVWVQMSTAHRYGDAPELVCDEDSAFGYGLAPRVGEAWEEAYAAAVLPGMRQVILRTSFVLGKTGGALRTLAWLVRFRLGGKVGHGRQGISWIHEHDMDRLFVQSITDPTMQGAYLATAPHPVAQEDFMRELRRAMGVRIGLPATSLMVRFGAHWLLRTDPELGLYGRYCVSRRLREHGFRFEFPQVGPALMDLYGKRKNLAPGS</sequence>
<dbReference type="AlphaFoldDB" id="A0A518E4Y2"/>
<dbReference type="InterPro" id="IPR036291">
    <property type="entry name" value="NAD(P)-bd_dom_sf"/>
</dbReference>
<dbReference type="EMBL" id="CP036433">
    <property type="protein sequence ID" value="QDU99161.1"/>
    <property type="molecule type" value="Genomic_DNA"/>
</dbReference>
<protein>
    <submittedName>
        <fullName evidence="2">Epimerase family protein</fullName>
    </submittedName>
</protein>
<dbReference type="KEGG" id="lcre:Pla8534_70730"/>
<accession>A0A518E4Y2</accession>
<dbReference type="Gene3D" id="3.40.50.720">
    <property type="entry name" value="NAD(P)-binding Rossmann-like Domain"/>
    <property type="match status" value="1"/>
</dbReference>
<gene>
    <name evidence="2" type="ORF">Pla8534_70730</name>
</gene>
<evidence type="ECO:0000259" key="1">
    <source>
        <dbReference type="Pfam" id="PF01370"/>
    </source>
</evidence>
<keyword evidence="3" id="KW-1185">Reference proteome</keyword>
<dbReference type="Proteomes" id="UP000317648">
    <property type="component" value="Chromosome"/>
</dbReference>
<feature type="domain" description="NAD-dependent epimerase/dehydratase" evidence="1">
    <location>
        <begin position="13"/>
        <end position="226"/>
    </location>
</feature>
<organism evidence="2 3">
    <name type="scientific">Lignipirellula cremea</name>
    <dbReference type="NCBI Taxonomy" id="2528010"/>
    <lineage>
        <taxon>Bacteria</taxon>
        <taxon>Pseudomonadati</taxon>
        <taxon>Planctomycetota</taxon>
        <taxon>Planctomycetia</taxon>
        <taxon>Pirellulales</taxon>
        <taxon>Pirellulaceae</taxon>
        <taxon>Lignipirellula</taxon>
    </lineage>
</organism>
<name>A0A518E4Y2_9BACT</name>
<dbReference type="PANTHER" id="PTHR11092">
    <property type="entry name" value="SUGAR NUCLEOTIDE EPIMERASE RELATED"/>
    <property type="match status" value="1"/>
</dbReference>
<evidence type="ECO:0000313" key="3">
    <source>
        <dbReference type="Proteomes" id="UP000317648"/>
    </source>
</evidence>
<dbReference type="PANTHER" id="PTHR11092:SF0">
    <property type="entry name" value="EPIMERASE FAMILY PROTEIN SDR39U1"/>
    <property type="match status" value="1"/>
</dbReference>
<reference evidence="2 3" key="1">
    <citation type="submission" date="2019-02" db="EMBL/GenBank/DDBJ databases">
        <title>Deep-cultivation of Planctomycetes and their phenomic and genomic characterization uncovers novel biology.</title>
        <authorList>
            <person name="Wiegand S."/>
            <person name="Jogler M."/>
            <person name="Boedeker C."/>
            <person name="Pinto D."/>
            <person name="Vollmers J."/>
            <person name="Rivas-Marin E."/>
            <person name="Kohn T."/>
            <person name="Peeters S.H."/>
            <person name="Heuer A."/>
            <person name="Rast P."/>
            <person name="Oberbeckmann S."/>
            <person name="Bunk B."/>
            <person name="Jeske O."/>
            <person name="Meyerdierks A."/>
            <person name="Storesund J.E."/>
            <person name="Kallscheuer N."/>
            <person name="Luecker S."/>
            <person name="Lage O.M."/>
            <person name="Pohl T."/>
            <person name="Merkel B.J."/>
            <person name="Hornburger P."/>
            <person name="Mueller R.-W."/>
            <person name="Bruemmer F."/>
            <person name="Labrenz M."/>
            <person name="Spormann A.M."/>
            <person name="Op den Camp H."/>
            <person name="Overmann J."/>
            <person name="Amann R."/>
            <person name="Jetten M.S.M."/>
            <person name="Mascher T."/>
            <person name="Medema M.H."/>
            <person name="Devos D.P."/>
            <person name="Kaster A.-K."/>
            <person name="Ovreas L."/>
            <person name="Rohde M."/>
            <person name="Galperin M.Y."/>
            <person name="Jogler C."/>
        </authorList>
    </citation>
    <scope>NUCLEOTIDE SEQUENCE [LARGE SCALE GENOMIC DNA]</scope>
    <source>
        <strain evidence="2 3">Pla85_3_4</strain>
    </source>
</reference>
<dbReference type="Pfam" id="PF01370">
    <property type="entry name" value="Epimerase"/>
    <property type="match status" value="1"/>
</dbReference>